<gene>
    <name evidence="1" type="ORF">TPAB3V08_LOCUS2407</name>
</gene>
<protein>
    <submittedName>
        <fullName evidence="1">Uncharacterized protein</fullName>
    </submittedName>
</protein>
<organism evidence="1 2">
    <name type="scientific">Timema podura</name>
    <name type="common">Walking stick</name>
    <dbReference type="NCBI Taxonomy" id="61482"/>
    <lineage>
        <taxon>Eukaryota</taxon>
        <taxon>Metazoa</taxon>
        <taxon>Ecdysozoa</taxon>
        <taxon>Arthropoda</taxon>
        <taxon>Hexapoda</taxon>
        <taxon>Insecta</taxon>
        <taxon>Pterygota</taxon>
        <taxon>Neoptera</taxon>
        <taxon>Polyneoptera</taxon>
        <taxon>Phasmatodea</taxon>
        <taxon>Timematodea</taxon>
        <taxon>Timematoidea</taxon>
        <taxon>Timematidae</taxon>
        <taxon>Timema</taxon>
    </lineage>
</organism>
<dbReference type="Proteomes" id="UP001153148">
    <property type="component" value="Unassembled WGS sequence"/>
</dbReference>
<accession>A0ABN7NLF8</accession>
<evidence type="ECO:0000313" key="1">
    <source>
        <dbReference type="EMBL" id="CAG2055403.1"/>
    </source>
</evidence>
<keyword evidence="2" id="KW-1185">Reference proteome</keyword>
<name>A0ABN7NLF8_TIMPD</name>
<comment type="caution">
    <text evidence="1">The sequence shown here is derived from an EMBL/GenBank/DDBJ whole genome shotgun (WGS) entry which is preliminary data.</text>
</comment>
<proteinExistence type="predicted"/>
<evidence type="ECO:0000313" key="2">
    <source>
        <dbReference type="Proteomes" id="UP001153148"/>
    </source>
</evidence>
<dbReference type="Gene3D" id="3.90.180.10">
    <property type="entry name" value="Medium-chain alcohol dehydrogenases, catalytic domain"/>
    <property type="match status" value="1"/>
</dbReference>
<reference evidence="1" key="1">
    <citation type="submission" date="2021-03" db="EMBL/GenBank/DDBJ databases">
        <authorList>
            <person name="Tran Van P."/>
        </authorList>
    </citation>
    <scope>NUCLEOTIDE SEQUENCE</scope>
</reference>
<sequence>MFVFNRRITMFGIAEENLFNAPIAWKKVLHSAIKEGIKSGIIQPLEKIVFPEQQTLEALRELSKCHRVEKVLINFMEKNKTNLKHKSVLNMSDATTKALDDIKNSHIIIGSEIEDCLCLAEWLVTHKANKITIASKSQKLSVLSERRMFLLRRYHNAHIIQTSSREDPHTSWGKELNQECFKPWNSDYNIFNSTVRARLIPLKAQMVPHTSRVTPGLYHALLLPHMVRITTRNTHCCSHVVYESISVTQLSPSLACYSLLRYLPPKDTFLSHSCHP</sequence>
<dbReference type="Gene3D" id="3.40.50.720">
    <property type="entry name" value="NAD(P)-binding Rossmann-like Domain"/>
    <property type="match status" value="1"/>
</dbReference>
<dbReference type="EMBL" id="CAJPIN010002432">
    <property type="protein sequence ID" value="CAG2055403.1"/>
    <property type="molecule type" value="Genomic_DNA"/>
</dbReference>